<dbReference type="EMBL" id="JAGKHQ010000002">
    <property type="protein sequence ID" value="KAG7522542.1"/>
    <property type="molecule type" value="Genomic_DNA"/>
</dbReference>
<reference evidence="1 2" key="1">
    <citation type="journal article" date="2021" name="Sci. Rep.">
        <title>Chromosome anchoring in Senegalese sole (Solea senegalensis) reveals sex-associated markers and genome rearrangements in flatfish.</title>
        <authorList>
            <person name="Guerrero-Cozar I."/>
            <person name="Gomez-Garrido J."/>
            <person name="Berbel C."/>
            <person name="Martinez-Blanch J.F."/>
            <person name="Alioto T."/>
            <person name="Claros M.G."/>
            <person name="Gagnaire P.A."/>
            <person name="Manchado M."/>
        </authorList>
    </citation>
    <scope>NUCLEOTIDE SEQUENCE [LARGE SCALE GENOMIC DNA]</scope>
    <source>
        <strain evidence="1">Sse05_10M</strain>
    </source>
</reference>
<protein>
    <submittedName>
        <fullName evidence="1">Uncharacterized protein</fullName>
    </submittedName>
</protein>
<comment type="caution">
    <text evidence="1">The sequence shown here is derived from an EMBL/GenBank/DDBJ whole genome shotgun (WGS) entry which is preliminary data.</text>
</comment>
<keyword evidence="2" id="KW-1185">Reference proteome</keyword>
<gene>
    <name evidence="1" type="ORF">JOB18_024859</name>
</gene>
<dbReference type="Proteomes" id="UP000693946">
    <property type="component" value="Linkage Group LG10"/>
</dbReference>
<evidence type="ECO:0000313" key="1">
    <source>
        <dbReference type="EMBL" id="KAG7522542.1"/>
    </source>
</evidence>
<dbReference type="AlphaFoldDB" id="A0AAV6SZL9"/>
<evidence type="ECO:0000313" key="2">
    <source>
        <dbReference type="Proteomes" id="UP000693946"/>
    </source>
</evidence>
<sequence length="103" mass="11784">MAYGSNRPLKSQLRAGSSQAALARLKTSDRQELHRFNAFSEKGRQEGTLLRSYYYLTIHCIRVMFNVMHITTSLLAFSFQCEWSSVTDSLKEESTDVGNRCQI</sequence>
<name>A0AAV6SZL9_SOLSE</name>
<accession>A0AAV6SZL9</accession>
<proteinExistence type="predicted"/>
<organism evidence="1 2">
    <name type="scientific">Solea senegalensis</name>
    <name type="common">Senegalese sole</name>
    <dbReference type="NCBI Taxonomy" id="28829"/>
    <lineage>
        <taxon>Eukaryota</taxon>
        <taxon>Metazoa</taxon>
        <taxon>Chordata</taxon>
        <taxon>Craniata</taxon>
        <taxon>Vertebrata</taxon>
        <taxon>Euteleostomi</taxon>
        <taxon>Actinopterygii</taxon>
        <taxon>Neopterygii</taxon>
        <taxon>Teleostei</taxon>
        <taxon>Neoteleostei</taxon>
        <taxon>Acanthomorphata</taxon>
        <taxon>Carangaria</taxon>
        <taxon>Pleuronectiformes</taxon>
        <taxon>Pleuronectoidei</taxon>
        <taxon>Soleidae</taxon>
        <taxon>Solea</taxon>
    </lineage>
</organism>